<name>A0A5J4WS12_9EUKA</name>
<dbReference type="GO" id="GO:0005524">
    <property type="term" value="F:ATP binding"/>
    <property type="evidence" value="ECO:0007669"/>
    <property type="project" value="UniProtKB-KW"/>
</dbReference>
<evidence type="ECO:0000256" key="5">
    <source>
        <dbReference type="SAM" id="Coils"/>
    </source>
</evidence>
<dbReference type="Gene3D" id="1.10.510.10">
    <property type="entry name" value="Transferase(Phosphotransferase) domain 1"/>
    <property type="match status" value="1"/>
</dbReference>
<dbReference type="InterPro" id="IPR011009">
    <property type="entry name" value="Kinase-like_dom_sf"/>
</dbReference>
<dbReference type="PANTHER" id="PTHR43671:SF106">
    <property type="entry name" value="NIMA-LIKE KINASE"/>
    <property type="match status" value="1"/>
</dbReference>
<keyword evidence="5" id="KW-0175">Coiled coil</keyword>
<dbReference type="InterPro" id="IPR000719">
    <property type="entry name" value="Prot_kinase_dom"/>
</dbReference>
<evidence type="ECO:0000256" key="4">
    <source>
        <dbReference type="ARBA" id="ARBA00022840"/>
    </source>
</evidence>
<keyword evidence="2" id="KW-0547">Nucleotide-binding</keyword>
<reference evidence="7 8" key="1">
    <citation type="submission" date="2019-03" db="EMBL/GenBank/DDBJ databases">
        <title>Single cell metagenomics reveals metabolic interactions within the superorganism composed of flagellate Streblomastix strix and complex community of Bacteroidetes bacteria on its surface.</title>
        <authorList>
            <person name="Treitli S.C."/>
            <person name="Kolisko M."/>
            <person name="Husnik F."/>
            <person name="Keeling P."/>
            <person name="Hampl V."/>
        </authorList>
    </citation>
    <scope>NUCLEOTIDE SEQUENCE [LARGE SCALE GENOMIC DNA]</scope>
    <source>
        <strain evidence="7">ST1C</strain>
    </source>
</reference>
<dbReference type="EMBL" id="SNRW01001318">
    <property type="protein sequence ID" value="KAA6396879.1"/>
    <property type="molecule type" value="Genomic_DNA"/>
</dbReference>
<keyword evidence="1" id="KW-0808">Transferase</keyword>
<sequence length="338" mass="39827">MKHAQSRHIVKFIESFAFETDLCIVMEYYSGGNLRKQMEALKKMAFKERKRRCYKPFYQMLSALAYLHSLGIVHCDLKPENVFFDTEGNVKTGDYGLTKQIVIFKLHSEAHISNKMPYASDIWILGVIMIVHSEMITGFNPFEGRSLAETIGNITRGKMADLPYYIKGQLRKMLLSMVDMQQRNRPTAVKLLDTDLMYFYSEIEKAGDRKEGLGEKEVNLQTNNKIGELEGNIRMLKAENEKEKQEKDKEKKRADLIQYKKNKSEQEIDNILTFVAQKEEQSEITEFDWIEIKEILEVEEKGSEEQKKKIRQIEDYDIYEDNICIQWIKWRRIEKEND</sequence>
<dbReference type="InterPro" id="IPR050660">
    <property type="entry name" value="NEK_Ser/Thr_kinase"/>
</dbReference>
<protein>
    <submittedName>
        <fullName evidence="7">Putative CBL-interacting serine/threonine-protein kinase 21</fullName>
    </submittedName>
</protein>
<evidence type="ECO:0000256" key="2">
    <source>
        <dbReference type="ARBA" id="ARBA00022741"/>
    </source>
</evidence>
<evidence type="ECO:0000256" key="3">
    <source>
        <dbReference type="ARBA" id="ARBA00022777"/>
    </source>
</evidence>
<dbReference type="GO" id="GO:0004674">
    <property type="term" value="F:protein serine/threonine kinase activity"/>
    <property type="evidence" value="ECO:0007669"/>
    <property type="project" value="TreeGrafter"/>
</dbReference>
<dbReference type="PROSITE" id="PS50011">
    <property type="entry name" value="PROTEIN_KINASE_DOM"/>
    <property type="match status" value="1"/>
</dbReference>
<dbReference type="Pfam" id="PF00069">
    <property type="entry name" value="Pkinase"/>
    <property type="match status" value="1"/>
</dbReference>
<dbReference type="PANTHER" id="PTHR43671">
    <property type="entry name" value="SERINE/THREONINE-PROTEIN KINASE NEK"/>
    <property type="match status" value="1"/>
</dbReference>
<evidence type="ECO:0000259" key="6">
    <source>
        <dbReference type="PROSITE" id="PS50011"/>
    </source>
</evidence>
<dbReference type="AlphaFoldDB" id="A0A5J4WS12"/>
<keyword evidence="3 7" id="KW-0418">Kinase</keyword>
<evidence type="ECO:0000313" key="7">
    <source>
        <dbReference type="EMBL" id="KAA6396879.1"/>
    </source>
</evidence>
<dbReference type="PROSITE" id="PS00108">
    <property type="entry name" value="PROTEIN_KINASE_ST"/>
    <property type="match status" value="1"/>
</dbReference>
<dbReference type="Proteomes" id="UP000324800">
    <property type="component" value="Unassembled WGS sequence"/>
</dbReference>
<dbReference type="OrthoDB" id="4062651at2759"/>
<keyword evidence="4" id="KW-0067">ATP-binding</keyword>
<gene>
    <name evidence="7" type="ORF">EZS28_007589</name>
</gene>
<feature type="coiled-coil region" evidence="5">
    <location>
        <begin position="219"/>
        <end position="262"/>
    </location>
</feature>
<accession>A0A5J4WS12</accession>
<proteinExistence type="predicted"/>
<evidence type="ECO:0000256" key="1">
    <source>
        <dbReference type="ARBA" id="ARBA00022679"/>
    </source>
</evidence>
<feature type="domain" description="Protein kinase" evidence="6">
    <location>
        <begin position="1"/>
        <end position="199"/>
    </location>
</feature>
<dbReference type="SUPFAM" id="SSF56112">
    <property type="entry name" value="Protein kinase-like (PK-like)"/>
    <property type="match status" value="1"/>
</dbReference>
<organism evidence="7 8">
    <name type="scientific">Streblomastix strix</name>
    <dbReference type="NCBI Taxonomy" id="222440"/>
    <lineage>
        <taxon>Eukaryota</taxon>
        <taxon>Metamonada</taxon>
        <taxon>Preaxostyla</taxon>
        <taxon>Oxymonadida</taxon>
        <taxon>Streblomastigidae</taxon>
        <taxon>Streblomastix</taxon>
    </lineage>
</organism>
<evidence type="ECO:0000313" key="8">
    <source>
        <dbReference type="Proteomes" id="UP000324800"/>
    </source>
</evidence>
<dbReference type="InterPro" id="IPR008271">
    <property type="entry name" value="Ser/Thr_kinase_AS"/>
</dbReference>
<dbReference type="SMART" id="SM00220">
    <property type="entry name" value="S_TKc"/>
    <property type="match status" value="1"/>
</dbReference>
<comment type="caution">
    <text evidence="7">The sequence shown here is derived from an EMBL/GenBank/DDBJ whole genome shotgun (WGS) entry which is preliminary data.</text>
</comment>